<dbReference type="Pfam" id="PF04082">
    <property type="entry name" value="Fungal_trans"/>
    <property type="match status" value="1"/>
</dbReference>
<dbReference type="InterPro" id="IPR052073">
    <property type="entry name" value="Amide_Lactam_Regulators"/>
</dbReference>
<keyword evidence="5" id="KW-0539">Nucleus</keyword>
<keyword evidence="3" id="KW-0238">DNA-binding</keyword>
<keyword evidence="4" id="KW-0804">Transcription</keyword>
<sequence length="519" mass="59288">MYPSNLARHLDPLEQKILEQRGVFDLPDRSMCDTLVETFFTWVAPIVPIIDRLDFIRHYQDPTSPPSLLLLHAMFTVASRSCSFGSQGTGVSSPRSFYKKAKALYDAGYEQDPIPLMQSTLLLGLYWEGPEDITENGLFYWSRLSIALAQAQGLHLSERMSSYSLSTQRLLWRIWWALYTRDRAVAAAFGRPTHVDLDDCTIESLTLQDFEEGIDCSDRFHGDEDENALYFIEYVNLWRILGKIPSQVNSSSPMLAGQIRHTAQELDAWYMSCPSKMHWRPSCHKFLPSLLCSSYYAAICSIHLPCLPELSEESQLSCLNAATMIVSVLETLHSHQQLQYTPTFVIWHALLSYVSFKVRLTSRSPLLLYTLERSMDTLIQLLRKLSSVWPIATPVVELLQTATSNNRFSEVMKIARSRLQQQANSGQILAAEQPRHTPIRRPTPKHILLPRSRIVVRSMVSGVLHHRIVEVVQKLYMLTNLALSVTQEIFYRFFINMLDLGSLWRTELTLSAITVPSTD</sequence>
<proteinExistence type="predicted"/>
<evidence type="ECO:0000256" key="3">
    <source>
        <dbReference type="ARBA" id="ARBA00023125"/>
    </source>
</evidence>
<keyword evidence="1" id="KW-0862">Zinc</keyword>
<dbReference type="CDD" id="cd12148">
    <property type="entry name" value="fungal_TF_MHR"/>
    <property type="match status" value="1"/>
</dbReference>
<dbReference type="InterPro" id="IPR007219">
    <property type="entry name" value="XnlR_reg_dom"/>
</dbReference>
<name>A0A8H6V7K2_9EURO</name>
<dbReference type="EMBL" id="JACBAG010001836">
    <property type="protein sequence ID" value="KAF7180582.1"/>
    <property type="molecule type" value="Genomic_DNA"/>
</dbReference>
<evidence type="ECO:0000256" key="2">
    <source>
        <dbReference type="ARBA" id="ARBA00023015"/>
    </source>
</evidence>
<keyword evidence="8" id="KW-1185">Reference proteome</keyword>
<dbReference type="PANTHER" id="PTHR47171">
    <property type="entry name" value="FARA-RELATED"/>
    <property type="match status" value="1"/>
</dbReference>
<dbReference type="GO" id="GO:0006351">
    <property type="term" value="P:DNA-templated transcription"/>
    <property type="evidence" value="ECO:0007669"/>
    <property type="project" value="InterPro"/>
</dbReference>
<reference evidence="7" key="1">
    <citation type="submission" date="2020-06" db="EMBL/GenBank/DDBJ databases">
        <title>Draft genome sequences of strains closely related to Aspergillus parafelis and Aspergillus hiratsukae.</title>
        <authorList>
            <person name="Dos Santos R.A.C."/>
            <person name="Rivero-Menendez O."/>
            <person name="Steenwyk J.L."/>
            <person name="Mead M.E."/>
            <person name="Goldman G.H."/>
            <person name="Alastruey-Izquierdo A."/>
            <person name="Rokas A."/>
        </authorList>
    </citation>
    <scope>NUCLEOTIDE SEQUENCE</scope>
    <source>
        <strain evidence="7">CNM-CM7691</strain>
    </source>
</reference>
<accession>A0A8H6V7K2</accession>
<evidence type="ECO:0000256" key="1">
    <source>
        <dbReference type="ARBA" id="ARBA00022833"/>
    </source>
</evidence>
<keyword evidence="2" id="KW-0805">Transcription regulation</keyword>
<dbReference type="PANTHER" id="PTHR47171:SF3">
    <property type="entry name" value="FARA-RELATED"/>
    <property type="match status" value="1"/>
</dbReference>
<dbReference type="GO" id="GO:0008270">
    <property type="term" value="F:zinc ion binding"/>
    <property type="evidence" value="ECO:0007669"/>
    <property type="project" value="InterPro"/>
</dbReference>
<evidence type="ECO:0000313" key="8">
    <source>
        <dbReference type="Proteomes" id="UP000641853"/>
    </source>
</evidence>
<dbReference type="SMART" id="SM00906">
    <property type="entry name" value="Fungal_trans"/>
    <property type="match status" value="1"/>
</dbReference>
<feature type="domain" description="Xylanolytic transcriptional activator regulatory" evidence="6">
    <location>
        <begin position="138"/>
        <end position="210"/>
    </location>
</feature>
<evidence type="ECO:0000313" key="7">
    <source>
        <dbReference type="EMBL" id="KAF7180582.1"/>
    </source>
</evidence>
<evidence type="ECO:0000256" key="5">
    <source>
        <dbReference type="ARBA" id="ARBA00023242"/>
    </source>
</evidence>
<dbReference type="GO" id="GO:0003677">
    <property type="term" value="F:DNA binding"/>
    <property type="evidence" value="ECO:0007669"/>
    <property type="project" value="UniProtKB-KW"/>
</dbReference>
<comment type="caution">
    <text evidence="7">The sequence shown here is derived from an EMBL/GenBank/DDBJ whole genome shotgun (WGS) entry which is preliminary data.</text>
</comment>
<evidence type="ECO:0000256" key="4">
    <source>
        <dbReference type="ARBA" id="ARBA00023163"/>
    </source>
</evidence>
<protein>
    <recommendedName>
        <fullName evidence="6">Xylanolytic transcriptional activator regulatory domain-containing protein</fullName>
    </recommendedName>
</protein>
<organism evidence="7 8">
    <name type="scientific">Aspergillus felis</name>
    <dbReference type="NCBI Taxonomy" id="1287682"/>
    <lineage>
        <taxon>Eukaryota</taxon>
        <taxon>Fungi</taxon>
        <taxon>Dikarya</taxon>
        <taxon>Ascomycota</taxon>
        <taxon>Pezizomycotina</taxon>
        <taxon>Eurotiomycetes</taxon>
        <taxon>Eurotiomycetidae</taxon>
        <taxon>Eurotiales</taxon>
        <taxon>Aspergillaceae</taxon>
        <taxon>Aspergillus</taxon>
        <taxon>Aspergillus subgen. Fumigati</taxon>
    </lineage>
</organism>
<dbReference type="Proteomes" id="UP000641853">
    <property type="component" value="Unassembled WGS sequence"/>
</dbReference>
<gene>
    <name evidence="7" type="ORF">CNMCM7691_009873</name>
</gene>
<dbReference type="AlphaFoldDB" id="A0A8H6V7K2"/>
<evidence type="ECO:0000259" key="6">
    <source>
        <dbReference type="SMART" id="SM00906"/>
    </source>
</evidence>